<accession>A0A840YPD3</accession>
<proteinExistence type="predicted"/>
<dbReference type="RefSeq" id="WP_343056979.1">
    <property type="nucleotide sequence ID" value="NZ_JACIJF010000013.1"/>
</dbReference>
<sequence>MKSTEPVALLVGAEAYVAAGGVIDRDLFSDNGDCWLNREIAETIAAKLLEDEAGRLGTELGLAWIRCLDRYLGRGAHTSPGKPSRRARSGRRRSAPSSTLSLPRFVTVATEPITQSCPTAFKCPSPRRFARPMLYKVSSA</sequence>
<protein>
    <submittedName>
        <fullName evidence="2">Uncharacterized protein</fullName>
    </submittedName>
</protein>
<organism evidence="2 3">
    <name type="scientific">Sphingomonas xinjiangensis</name>
    <dbReference type="NCBI Taxonomy" id="643568"/>
    <lineage>
        <taxon>Bacteria</taxon>
        <taxon>Pseudomonadati</taxon>
        <taxon>Pseudomonadota</taxon>
        <taxon>Alphaproteobacteria</taxon>
        <taxon>Sphingomonadales</taxon>
        <taxon>Sphingomonadaceae</taxon>
        <taxon>Sphingomonas</taxon>
    </lineage>
</organism>
<feature type="region of interest" description="Disordered" evidence="1">
    <location>
        <begin position="73"/>
        <end position="99"/>
    </location>
</feature>
<reference evidence="2 3" key="1">
    <citation type="submission" date="2020-08" db="EMBL/GenBank/DDBJ databases">
        <title>Genomic Encyclopedia of Type Strains, Phase IV (KMG-IV): sequencing the most valuable type-strain genomes for metagenomic binning, comparative biology and taxonomic classification.</title>
        <authorList>
            <person name="Goeker M."/>
        </authorList>
    </citation>
    <scope>NUCLEOTIDE SEQUENCE [LARGE SCALE GENOMIC DNA]</scope>
    <source>
        <strain evidence="2 3">DSM 26736</strain>
    </source>
</reference>
<gene>
    <name evidence="2" type="ORF">FHT02_003377</name>
</gene>
<dbReference type="EMBL" id="JACIJF010000013">
    <property type="protein sequence ID" value="MBB5712120.1"/>
    <property type="molecule type" value="Genomic_DNA"/>
</dbReference>
<evidence type="ECO:0000313" key="2">
    <source>
        <dbReference type="EMBL" id="MBB5712120.1"/>
    </source>
</evidence>
<feature type="compositionally biased region" description="Basic residues" evidence="1">
    <location>
        <begin position="83"/>
        <end position="94"/>
    </location>
</feature>
<dbReference type="Proteomes" id="UP000527143">
    <property type="component" value="Unassembled WGS sequence"/>
</dbReference>
<evidence type="ECO:0000256" key="1">
    <source>
        <dbReference type="SAM" id="MobiDB-lite"/>
    </source>
</evidence>
<keyword evidence="3" id="KW-1185">Reference proteome</keyword>
<evidence type="ECO:0000313" key="3">
    <source>
        <dbReference type="Proteomes" id="UP000527143"/>
    </source>
</evidence>
<name>A0A840YPD3_9SPHN</name>
<dbReference type="AlphaFoldDB" id="A0A840YPD3"/>
<comment type="caution">
    <text evidence="2">The sequence shown here is derived from an EMBL/GenBank/DDBJ whole genome shotgun (WGS) entry which is preliminary data.</text>
</comment>